<dbReference type="Gene3D" id="3.40.50.12780">
    <property type="entry name" value="N-terminal domain of ligase-like"/>
    <property type="match status" value="1"/>
</dbReference>
<sequence length="512" mass="54398">MSKIILTLRDIAKDSGSLPALQGESRSVSYGDLLIAVQDLAAQLSVLGVQRLGLAADNGPEWIIIDLACQLAGIPLIPLPGFFTPQQVLHAVESSGADILLSDSRDFAQLSKSLFGERLSDVSVQLVGLSSMRAFRMQASTDKSVLPADTAKITYTSGSTGHPKGVCLSNLVQCNTASALNEALYDTPLHRHLAVLPLATLLENVAGVYSALLRGSLVILPCLATLGWAGSSGLDIASLAATLSAMQPDSAVILPQILKGLIAQRDAGNWSAPSSLQFLAVGGARVAPDLIARGRELGLPVYEGYGLSECGSVVSVNRPGADKLGSAGKVLPHCRVSIADAQVTVGGSIYLGYLQNNVDALEMTEVATGDLGTLDDDGFLWLRGRSKNLLVNSYGRNISPEWPESELSAQANILQCMVIGDGEAYCSALIYPAASASRDQIDEEIDRCNDVLPDYAQIKRWATLPKPLSDIDGLLTANGRLRRKEILAYYSDLVAECYREVEFDNNIPAAVY</sequence>
<evidence type="ECO:0000256" key="1">
    <source>
        <dbReference type="ARBA" id="ARBA00022598"/>
    </source>
</evidence>
<dbReference type="Proteomes" id="UP000237222">
    <property type="component" value="Unassembled WGS sequence"/>
</dbReference>
<protein>
    <recommendedName>
        <fullName evidence="2">AMP-dependent synthetase/ligase domain-containing protein</fullName>
    </recommendedName>
</protein>
<dbReference type="InterPro" id="IPR000873">
    <property type="entry name" value="AMP-dep_synth/lig_dom"/>
</dbReference>
<proteinExistence type="predicted"/>
<accession>A0A2S4HKR8</accession>
<dbReference type="Pfam" id="PF23562">
    <property type="entry name" value="AMP-binding_C_3"/>
    <property type="match status" value="1"/>
</dbReference>
<dbReference type="InterPro" id="IPR050237">
    <property type="entry name" value="ATP-dep_AMP-bd_enzyme"/>
</dbReference>
<evidence type="ECO:0000259" key="2">
    <source>
        <dbReference type="Pfam" id="PF00501"/>
    </source>
</evidence>
<dbReference type="PANTHER" id="PTHR43767:SF8">
    <property type="entry name" value="LONG-CHAIN-FATTY-ACID--COA LIGASE"/>
    <property type="match status" value="1"/>
</dbReference>
<gene>
    <name evidence="3" type="ORF">C0068_00990</name>
</gene>
<dbReference type="EMBL" id="PQGG01000003">
    <property type="protein sequence ID" value="POP54586.1"/>
    <property type="molecule type" value="Genomic_DNA"/>
</dbReference>
<dbReference type="PROSITE" id="PS00455">
    <property type="entry name" value="AMP_BINDING"/>
    <property type="match status" value="1"/>
</dbReference>
<comment type="caution">
    <text evidence="3">The sequence shown here is derived from an EMBL/GenBank/DDBJ whole genome shotgun (WGS) entry which is preliminary data.</text>
</comment>
<dbReference type="InterPro" id="IPR020845">
    <property type="entry name" value="AMP-binding_CS"/>
</dbReference>
<dbReference type="GO" id="GO:0016874">
    <property type="term" value="F:ligase activity"/>
    <property type="evidence" value="ECO:0007669"/>
    <property type="project" value="UniProtKB-KW"/>
</dbReference>
<reference evidence="3" key="1">
    <citation type="submission" date="2018-01" db="EMBL/GenBank/DDBJ databases">
        <authorList>
            <person name="Yu X.-D."/>
        </authorList>
    </citation>
    <scope>NUCLEOTIDE SEQUENCE</scope>
    <source>
        <strain evidence="3">ZX-21</strain>
    </source>
</reference>
<dbReference type="OrthoDB" id="9803968at2"/>
<dbReference type="RefSeq" id="WP_103682629.1">
    <property type="nucleotide sequence ID" value="NZ_PQGG01000003.1"/>
</dbReference>
<keyword evidence="1" id="KW-0436">Ligase</keyword>
<name>A0A2S4HKR8_9GAMM</name>
<dbReference type="AlphaFoldDB" id="A0A2S4HKR8"/>
<evidence type="ECO:0000313" key="4">
    <source>
        <dbReference type="Proteomes" id="UP000237222"/>
    </source>
</evidence>
<evidence type="ECO:0000313" key="3">
    <source>
        <dbReference type="EMBL" id="POP54586.1"/>
    </source>
</evidence>
<feature type="domain" description="AMP-dependent synthetase/ligase" evidence="2">
    <location>
        <begin position="12"/>
        <end position="342"/>
    </location>
</feature>
<dbReference type="SUPFAM" id="SSF56801">
    <property type="entry name" value="Acetyl-CoA synthetase-like"/>
    <property type="match status" value="1"/>
</dbReference>
<dbReference type="Pfam" id="PF00501">
    <property type="entry name" value="AMP-binding"/>
    <property type="match status" value="1"/>
</dbReference>
<organism evidence="3 4">
    <name type="scientific">Zhongshania marina</name>
    <dbReference type="NCBI Taxonomy" id="2304603"/>
    <lineage>
        <taxon>Bacteria</taxon>
        <taxon>Pseudomonadati</taxon>
        <taxon>Pseudomonadota</taxon>
        <taxon>Gammaproteobacteria</taxon>
        <taxon>Cellvibrionales</taxon>
        <taxon>Spongiibacteraceae</taxon>
        <taxon>Zhongshania</taxon>
    </lineage>
</organism>
<dbReference type="PANTHER" id="PTHR43767">
    <property type="entry name" value="LONG-CHAIN-FATTY-ACID--COA LIGASE"/>
    <property type="match status" value="1"/>
</dbReference>
<dbReference type="InterPro" id="IPR042099">
    <property type="entry name" value="ANL_N_sf"/>
</dbReference>